<sequence length="492" mass="55725">MLSEIYTGYSGALIAEGPSRDGSAKEKSELSTEVIMMKLRPMTAAQNIRYDKKSLAHLNWLIIPQGLHTSGYKPKSDDMPVDWNMYVHPEGTVYYVNTSSEITIVTDTPIYDPAALRKLEEGVSLVCVSMSTSQTVMPNIVELYIYAEPDAEECKYYLIDHESQTEFWLDDVEMSSLYMPPVSSEAHLKYTLQEHYWTHVEYFPHRPMPMYIRIELLDILRHGSADQMTSDNSTFPFDAEQCTKLAALIDVQNTESTTYMTCSIARIFVMIARHRYDHFYGEECVRLCRDQSVYEWPEVKPTSVMRLCSALLFNFPKAMRRELELLYVDKIVYTIHWRAFMHTTKDGWQKNAATCAGLLLTNAVFIGFVKNTVSMCSGMASMMLSLGGLLSGCALLHAYSYADKVNAATMTVYLRDIENSMSGFEPIAAIFSLPKALMLWSILFLSTDILTLLFSAPDLLNMIALGIIAILVSIAFVMMTVVLRRPSVDLMV</sequence>
<gene>
    <name evidence="2" type="ORF">OBBRIDRAFT_790337</name>
</gene>
<dbReference type="EMBL" id="KV722356">
    <property type="protein sequence ID" value="OCH93307.1"/>
    <property type="molecule type" value="Genomic_DNA"/>
</dbReference>
<reference evidence="2 3" key="1">
    <citation type="submission" date="2016-07" db="EMBL/GenBank/DDBJ databases">
        <title>Draft genome of the white-rot fungus Obba rivulosa 3A-2.</title>
        <authorList>
            <consortium name="DOE Joint Genome Institute"/>
            <person name="Miettinen O."/>
            <person name="Riley R."/>
            <person name="Acob R."/>
            <person name="Barry K."/>
            <person name="Cullen D."/>
            <person name="De Vries R."/>
            <person name="Hainaut M."/>
            <person name="Hatakka A."/>
            <person name="Henrissat B."/>
            <person name="Hilden K."/>
            <person name="Kuo R."/>
            <person name="Labutti K."/>
            <person name="Lipzen A."/>
            <person name="Makela M.R."/>
            <person name="Sandor L."/>
            <person name="Spatafora J.W."/>
            <person name="Grigoriev I.V."/>
            <person name="Hibbett D.S."/>
        </authorList>
    </citation>
    <scope>NUCLEOTIDE SEQUENCE [LARGE SCALE GENOMIC DNA]</scope>
    <source>
        <strain evidence="2 3">3A-2</strain>
    </source>
</reference>
<dbReference type="OrthoDB" id="2674421at2759"/>
<dbReference type="AlphaFoldDB" id="A0A8E2J4R6"/>
<keyword evidence="1" id="KW-0472">Membrane</keyword>
<protein>
    <submittedName>
        <fullName evidence="2">Uncharacterized protein</fullName>
    </submittedName>
</protein>
<dbReference type="InterPro" id="IPR036020">
    <property type="entry name" value="WW_dom_sf"/>
</dbReference>
<evidence type="ECO:0000313" key="3">
    <source>
        <dbReference type="Proteomes" id="UP000250043"/>
    </source>
</evidence>
<keyword evidence="3" id="KW-1185">Reference proteome</keyword>
<keyword evidence="1" id="KW-0812">Transmembrane</keyword>
<feature type="transmembrane region" description="Helical" evidence="1">
    <location>
        <begin position="379"/>
        <end position="399"/>
    </location>
</feature>
<accession>A0A8E2J4R6</accession>
<organism evidence="2 3">
    <name type="scientific">Obba rivulosa</name>
    <dbReference type="NCBI Taxonomy" id="1052685"/>
    <lineage>
        <taxon>Eukaryota</taxon>
        <taxon>Fungi</taxon>
        <taxon>Dikarya</taxon>
        <taxon>Basidiomycota</taxon>
        <taxon>Agaricomycotina</taxon>
        <taxon>Agaricomycetes</taxon>
        <taxon>Polyporales</taxon>
        <taxon>Gelatoporiaceae</taxon>
        <taxon>Obba</taxon>
    </lineage>
</organism>
<evidence type="ECO:0000313" key="2">
    <source>
        <dbReference type="EMBL" id="OCH93307.1"/>
    </source>
</evidence>
<keyword evidence="1" id="KW-1133">Transmembrane helix</keyword>
<feature type="transmembrane region" description="Helical" evidence="1">
    <location>
        <begin position="462"/>
        <end position="483"/>
    </location>
</feature>
<proteinExistence type="predicted"/>
<evidence type="ECO:0000256" key="1">
    <source>
        <dbReference type="SAM" id="Phobius"/>
    </source>
</evidence>
<dbReference type="Proteomes" id="UP000250043">
    <property type="component" value="Unassembled WGS sequence"/>
</dbReference>
<dbReference type="SUPFAM" id="SSF51045">
    <property type="entry name" value="WW domain"/>
    <property type="match status" value="1"/>
</dbReference>
<name>A0A8E2J4R6_9APHY</name>